<dbReference type="PATRIC" id="fig|153151.4.peg.77"/>
<dbReference type="AlphaFoldDB" id="A0A150MUF5"/>
<feature type="compositionally biased region" description="Basic and acidic residues" evidence="1">
    <location>
        <begin position="13"/>
        <end position="27"/>
    </location>
</feature>
<evidence type="ECO:0000313" key="2">
    <source>
        <dbReference type="EMBL" id="KYD28100.1"/>
    </source>
</evidence>
<proteinExistence type="predicted"/>
<name>A0A150MUF5_9BACL</name>
<dbReference type="Proteomes" id="UP000075324">
    <property type="component" value="Unassembled WGS sequence"/>
</dbReference>
<gene>
    <name evidence="2" type="ORF">B4110_0502</name>
</gene>
<evidence type="ECO:0000256" key="1">
    <source>
        <dbReference type="SAM" id="MobiDB-lite"/>
    </source>
</evidence>
<organism evidence="2 3">
    <name type="scientific">Parageobacillus toebii</name>
    <dbReference type="NCBI Taxonomy" id="153151"/>
    <lineage>
        <taxon>Bacteria</taxon>
        <taxon>Bacillati</taxon>
        <taxon>Bacillota</taxon>
        <taxon>Bacilli</taxon>
        <taxon>Bacillales</taxon>
        <taxon>Anoxybacillaceae</taxon>
        <taxon>Parageobacillus</taxon>
    </lineage>
</organism>
<evidence type="ECO:0000313" key="3">
    <source>
        <dbReference type="Proteomes" id="UP000075324"/>
    </source>
</evidence>
<feature type="compositionally biased region" description="Polar residues" evidence="1">
    <location>
        <begin position="1"/>
        <end position="12"/>
    </location>
</feature>
<reference evidence="2 3" key="1">
    <citation type="submission" date="2016-01" db="EMBL/GenBank/DDBJ databases">
        <title>Draft Genome Sequences of Seven Thermophilic Sporeformers Isolated from Foods.</title>
        <authorList>
            <person name="Berendsen E.M."/>
            <person name="Wells-Bennik M.H."/>
            <person name="Krawcyk A.O."/>
            <person name="De Jong A."/>
            <person name="Holsappel S."/>
            <person name="Eijlander R.T."/>
            <person name="Kuipers O.P."/>
        </authorList>
    </citation>
    <scope>NUCLEOTIDE SEQUENCE [LARGE SCALE GENOMIC DNA]</scope>
    <source>
        <strain evidence="2 3">B4110</strain>
    </source>
</reference>
<sequence length="53" mass="5959">MKTEQNEASTTKSEGERLTPKGKCSSDETCLHVDEGRLFSARRCEPELDNKKS</sequence>
<dbReference type="EMBL" id="LQYW01000084">
    <property type="protein sequence ID" value="KYD28100.1"/>
    <property type="molecule type" value="Genomic_DNA"/>
</dbReference>
<protein>
    <submittedName>
        <fullName evidence="2">Uncharacterized protein</fullName>
    </submittedName>
</protein>
<feature type="region of interest" description="Disordered" evidence="1">
    <location>
        <begin position="1"/>
        <end position="27"/>
    </location>
</feature>
<comment type="caution">
    <text evidence="2">The sequence shown here is derived from an EMBL/GenBank/DDBJ whole genome shotgun (WGS) entry which is preliminary data.</text>
</comment>
<accession>A0A150MUF5</accession>